<organism evidence="2 3">
    <name type="scientific">Chironomus riparius</name>
    <dbReference type="NCBI Taxonomy" id="315576"/>
    <lineage>
        <taxon>Eukaryota</taxon>
        <taxon>Metazoa</taxon>
        <taxon>Ecdysozoa</taxon>
        <taxon>Arthropoda</taxon>
        <taxon>Hexapoda</taxon>
        <taxon>Insecta</taxon>
        <taxon>Pterygota</taxon>
        <taxon>Neoptera</taxon>
        <taxon>Endopterygota</taxon>
        <taxon>Diptera</taxon>
        <taxon>Nematocera</taxon>
        <taxon>Chironomoidea</taxon>
        <taxon>Chironomidae</taxon>
        <taxon>Chironominae</taxon>
        <taxon>Chironomus</taxon>
    </lineage>
</organism>
<reference evidence="2" key="1">
    <citation type="submission" date="2022-01" db="EMBL/GenBank/DDBJ databases">
        <authorList>
            <person name="King R."/>
        </authorList>
    </citation>
    <scope>NUCLEOTIDE SEQUENCE</scope>
</reference>
<dbReference type="AlphaFoldDB" id="A0A9N9RU63"/>
<feature type="signal peptide" evidence="1">
    <location>
        <begin position="1"/>
        <end position="18"/>
    </location>
</feature>
<dbReference type="Proteomes" id="UP001153620">
    <property type="component" value="Chromosome 2"/>
</dbReference>
<evidence type="ECO:0000256" key="1">
    <source>
        <dbReference type="SAM" id="SignalP"/>
    </source>
</evidence>
<feature type="chain" id="PRO_5040360793" evidence="1">
    <location>
        <begin position="19"/>
        <end position="124"/>
    </location>
</feature>
<evidence type="ECO:0000313" key="3">
    <source>
        <dbReference type="Proteomes" id="UP001153620"/>
    </source>
</evidence>
<evidence type="ECO:0000313" key="2">
    <source>
        <dbReference type="EMBL" id="CAG9803402.1"/>
    </source>
</evidence>
<accession>A0A9N9RU63</accession>
<keyword evidence="3" id="KW-1185">Reference proteome</keyword>
<protein>
    <submittedName>
        <fullName evidence="2">Uncharacterized protein</fullName>
    </submittedName>
</protein>
<name>A0A9N9RU63_9DIPT</name>
<reference evidence="2" key="2">
    <citation type="submission" date="2022-10" db="EMBL/GenBank/DDBJ databases">
        <authorList>
            <consortium name="ENA_rothamsted_submissions"/>
            <consortium name="culmorum"/>
            <person name="King R."/>
        </authorList>
    </citation>
    <scope>NUCLEOTIDE SEQUENCE</scope>
</reference>
<sequence>MHSTIVILLFAIVSTSIAVPIVPGLIGGNEDVIQAQPQINPAQLIDYFIRYLLTDGNPAQGPQINAADLVSIAGRLLGGLNEGTARGETIQDPRVINYEQQINRRNQQGSDFSRLLRIFATLLS</sequence>
<dbReference type="EMBL" id="OU895878">
    <property type="protein sequence ID" value="CAG9803402.1"/>
    <property type="molecule type" value="Genomic_DNA"/>
</dbReference>
<dbReference type="OrthoDB" id="10578322at2759"/>
<proteinExistence type="predicted"/>
<keyword evidence="1" id="KW-0732">Signal</keyword>
<gene>
    <name evidence="2" type="ORF">CHIRRI_LOCUS6302</name>
</gene>